<dbReference type="AlphaFoldDB" id="A0A919JCM2"/>
<evidence type="ECO:0000313" key="2">
    <source>
        <dbReference type="Proteomes" id="UP000598174"/>
    </source>
</evidence>
<protein>
    <submittedName>
        <fullName evidence="1">Uncharacterized protein</fullName>
    </submittedName>
</protein>
<gene>
    <name evidence="1" type="ORF">Afe05nite_87090</name>
</gene>
<comment type="caution">
    <text evidence="1">The sequence shown here is derived from an EMBL/GenBank/DDBJ whole genome shotgun (WGS) entry which is preliminary data.</text>
</comment>
<dbReference type="RefSeq" id="WP_203823192.1">
    <property type="nucleotide sequence ID" value="NZ_BAAABP010000005.1"/>
</dbReference>
<keyword evidence="2" id="KW-1185">Reference proteome</keyword>
<dbReference type="Proteomes" id="UP000598174">
    <property type="component" value="Unassembled WGS sequence"/>
</dbReference>
<reference evidence="1" key="1">
    <citation type="submission" date="2021-01" db="EMBL/GenBank/DDBJ databases">
        <title>Whole genome shotgun sequence of Actinoplanes ferrugineus NBRC 15555.</title>
        <authorList>
            <person name="Komaki H."/>
            <person name="Tamura T."/>
        </authorList>
    </citation>
    <scope>NUCLEOTIDE SEQUENCE</scope>
    <source>
        <strain evidence="1">NBRC 15555</strain>
    </source>
</reference>
<proteinExistence type="predicted"/>
<organism evidence="1 2">
    <name type="scientific">Paractinoplanes ferrugineus</name>
    <dbReference type="NCBI Taxonomy" id="113564"/>
    <lineage>
        <taxon>Bacteria</taxon>
        <taxon>Bacillati</taxon>
        <taxon>Actinomycetota</taxon>
        <taxon>Actinomycetes</taxon>
        <taxon>Micromonosporales</taxon>
        <taxon>Micromonosporaceae</taxon>
        <taxon>Paractinoplanes</taxon>
    </lineage>
</organism>
<sequence length="185" mass="19997">MLKLQPGQTASFDLGRLTVRVDRHHDGVSFTVDHHPELNRPFTDLNEAAAYYRYLRDNGHRPVRDIVAEAGVLISASAVLAEAAADLPAPATLDAYRHRAQPTTRAAHVHTKPLGPAARDRIRCHNNGVVTLLPGQNWLLLQSIVDRRLGTPTFANGKRGKIASVQLNSAGWVLAAQLGGQAVAA</sequence>
<dbReference type="EMBL" id="BOMM01000104">
    <property type="protein sequence ID" value="GIE16869.1"/>
    <property type="molecule type" value="Genomic_DNA"/>
</dbReference>
<accession>A0A919JCM2</accession>
<name>A0A919JCM2_9ACTN</name>
<evidence type="ECO:0000313" key="1">
    <source>
        <dbReference type="EMBL" id="GIE16869.1"/>
    </source>
</evidence>